<dbReference type="RefSeq" id="WP_006231711.1">
    <property type="nucleotide sequence ID" value="NZ_CH724135.1"/>
</dbReference>
<gene>
    <name evidence="1" type="ORF">P3TCK_19015</name>
</gene>
<dbReference type="AlphaFoldDB" id="Q1Z203"/>
<proteinExistence type="predicted"/>
<evidence type="ECO:0000313" key="1">
    <source>
        <dbReference type="EMBL" id="EAS42510.1"/>
    </source>
</evidence>
<evidence type="ECO:0000313" key="2">
    <source>
        <dbReference type="Proteomes" id="UP000003789"/>
    </source>
</evidence>
<reference evidence="1 2" key="1">
    <citation type="submission" date="2006-03" db="EMBL/GenBank/DDBJ databases">
        <authorList>
            <person name="Bartlett D.H."/>
            <person name="Valle G."/>
            <person name="Lauro F.M."/>
            <person name="Vezzi A."/>
            <person name="Simonato F."/>
            <person name="Eloe E."/>
            <person name="Vitulo N."/>
            <person name="Stratton T.K."/>
            <person name="D'angelo M."/>
            <person name="Ferriera S."/>
            <person name="Johnson J."/>
            <person name="Kravitz S."/>
            <person name="Beeson K."/>
            <person name="Sutton G."/>
            <person name="Rogers Y."/>
            <person name="Friedman R."/>
            <person name="Frazier M."/>
            <person name="Venter J.C."/>
        </authorList>
    </citation>
    <scope>NUCLEOTIDE SEQUENCE [LARGE SCALE GENOMIC DNA]</scope>
    <source>
        <strain evidence="1 2">3TCK</strain>
    </source>
</reference>
<dbReference type="EMBL" id="AAPH01000019">
    <property type="protein sequence ID" value="EAS42510.1"/>
    <property type="molecule type" value="Genomic_DNA"/>
</dbReference>
<name>Q1Z203_9GAMM</name>
<organism evidence="1 2">
    <name type="scientific">Photobacterium profundum 3TCK</name>
    <dbReference type="NCBI Taxonomy" id="314280"/>
    <lineage>
        <taxon>Bacteria</taxon>
        <taxon>Pseudomonadati</taxon>
        <taxon>Pseudomonadota</taxon>
        <taxon>Gammaproteobacteria</taxon>
        <taxon>Vibrionales</taxon>
        <taxon>Vibrionaceae</taxon>
        <taxon>Photobacterium</taxon>
    </lineage>
</organism>
<accession>Q1Z203</accession>
<comment type="caution">
    <text evidence="1">The sequence shown here is derived from an EMBL/GenBank/DDBJ whole genome shotgun (WGS) entry which is preliminary data.</text>
</comment>
<protein>
    <submittedName>
        <fullName evidence="1">Uncharacterized protein</fullName>
    </submittedName>
</protein>
<dbReference type="Proteomes" id="UP000003789">
    <property type="component" value="Unassembled WGS sequence"/>
</dbReference>
<dbReference type="HOGENOM" id="CLU_3187111_0_0_6"/>
<sequence length="46" mass="5375">MSVVFGFIILAIIAALIKKKTGLTLTKFFEQKIQNYYKKNEDKENH</sequence>